<dbReference type="RefSeq" id="YP_009044423.1">
    <property type="nucleotide sequence ID" value="NC_024382.1"/>
</dbReference>
<dbReference type="GeneID" id="19735515"/>
<keyword evidence="3" id="KW-1185">Reference proteome</keyword>
<evidence type="ECO:0000313" key="2">
    <source>
        <dbReference type="EMBL" id="AIA62077.1"/>
    </source>
</evidence>
<dbReference type="OrthoDB" id="31254at10239"/>
<dbReference type="EMBL" id="KF274499">
    <property type="protein sequence ID" value="AIA62077.1"/>
    <property type="molecule type" value="Genomic_DNA"/>
</dbReference>
<organism evidence="2 3">
    <name type="scientific">Alcelaphine gammaherpesvirus 2</name>
    <dbReference type="NCBI Taxonomy" id="138184"/>
    <lineage>
        <taxon>Viruses</taxon>
        <taxon>Duplodnaviria</taxon>
        <taxon>Heunggongvirae</taxon>
        <taxon>Peploviricota</taxon>
        <taxon>Herviviricetes</taxon>
        <taxon>Herpesvirales</taxon>
        <taxon>Orthoherpesviridae</taxon>
        <taxon>Gammaherpesvirinae</taxon>
        <taxon>Macavirus</taxon>
        <taxon>Macavirus alcelaphinegamma2</taxon>
    </lineage>
</organism>
<evidence type="ECO:0000313" key="3">
    <source>
        <dbReference type="Proteomes" id="UP000168428"/>
    </source>
</evidence>
<dbReference type="Pfam" id="PF05774">
    <property type="entry name" value="Herpes_heli_pri"/>
    <property type="match status" value="1"/>
</dbReference>
<gene>
    <name evidence="2" type="ORF">ALHV2gp37</name>
</gene>
<sequence length="175" mass="19967">MLLTFLEENLSKAFTFKITHGPCQQSLATIFHSTLLLSGDNTKLFQPTQPKNWTCVLNYFIYLLCSQIPPENIFTELVKFLQANVASSSCWVLPLNFTEGEEEKPQVSQLLTNRKILTTEGSSRPWQQYWGVPSCLAYSSYVGHLVEIAKDWGRVTETNTQELQAHLLDLLSIFF</sequence>
<accession>A0A068ADE7</accession>
<name>A0A068ADE7_9GAMA</name>
<evidence type="ECO:0000259" key="1">
    <source>
        <dbReference type="Pfam" id="PF05774"/>
    </source>
</evidence>
<proteinExistence type="predicted"/>
<dbReference type="Proteomes" id="UP000168428">
    <property type="component" value="Segment"/>
</dbReference>
<reference evidence="2 3" key="1">
    <citation type="journal article" date="2014" name="Vet. Microbiol.">
        <title>Malignant catarrhal fever in American bison (Bison bison) experimentally infected with alcelaphine herpesvirus 2.</title>
        <authorList>
            <person name="Taus N.S."/>
            <person name="O'Toole D."/>
            <person name="Herndon D.R."/>
            <person name="Cunha C.W."/>
            <person name="Warg J.V."/>
            <person name="Seal B.S."/>
            <person name="Brooking A."/>
            <person name="Li H."/>
        </authorList>
    </citation>
    <scope>NUCLEOTIDE SEQUENCE [LARGE SCALE GENOMIC DNA]</scope>
    <source>
        <strain evidence="2">Topi-AlHV-2</strain>
    </source>
</reference>
<feature type="domain" description="Herpesvirus helicase-primase complex component" evidence="1">
    <location>
        <begin position="53"/>
        <end position="170"/>
    </location>
</feature>
<dbReference type="InterPro" id="IPR008650">
    <property type="entry name" value="Helicase-primas_cplx_Herpesvir"/>
</dbReference>
<dbReference type="KEGG" id="vg:19735515"/>
<protein>
    <submittedName>
        <fullName evidence="2">Orf41</fullName>
    </submittedName>
</protein>